<evidence type="ECO:0000313" key="3">
    <source>
        <dbReference type="Proteomes" id="UP000009168"/>
    </source>
</evidence>
<proteinExistence type="predicted"/>
<dbReference type="KEGG" id="tet:TTHERM_000059279"/>
<keyword evidence="3" id="KW-1185">Reference proteome</keyword>
<keyword evidence="1" id="KW-1133">Transmembrane helix</keyword>
<dbReference type="Proteomes" id="UP000009168">
    <property type="component" value="Unassembled WGS sequence"/>
</dbReference>
<dbReference type="InParanoid" id="W7XKF6"/>
<organism evidence="2 3">
    <name type="scientific">Tetrahymena thermophila (strain SB210)</name>
    <dbReference type="NCBI Taxonomy" id="312017"/>
    <lineage>
        <taxon>Eukaryota</taxon>
        <taxon>Sar</taxon>
        <taxon>Alveolata</taxon>
        <taxon>Ciliophora</taxon>
        <taxon>Intramacronucleata</taxon>
        <taxon>Oligohymenophorea</taxon>
        <taxon>Hymenostomatida</taxon>
        <taxon>Tetrahymenina</taxon>
        <taxon>Tetrahymenidae</taxon>
        <taxon>Tetrahymena</taxon>
    </lineage>
</organism>
<accession>W7XKF6</accession>
<dbReference type="EMBL" id="GG662853">
    <property type="protein sequence ID" value="EWS76491.1"/>
    <property type="molecule type" value="Genomic_DNA"/>
</dbReference>
<feature type="transmembrane region" description="Helical" evidence="1">
    <location>
        <begin position="82"/>
        <end position="102"/>
    </location>
</feature>
<dbReference type="GeneID" id="24437052"/>
<keyword evidence="1 2" id="KW-0812">Transmembrane</keyword>
<evidence type="ECO:0000256" key="1">
    <source>
        <dbReference type="SAM" id="Phobius"/>
    </source>
</evidence>
<gene>
    <name evidence="2" type="ORF">TTHERM_000059279</name>
</gene>
<dbReference type="RefSeq" id="XP_012650974.1">
    <property type="nucleotide sequence ID" value="XM_012795520.1"/>
</dbReference>
<evidence type="ECO:0000313" key="2">
    <source>
        <dbReference type="EMBL" id="EWS76491.1"/>
    </source>
</evidence>
<sequence>MKKQIRIQQMNTLNYNRFIYKIKRQILRTSQSQHLIDSMKIEIKQIHLSILKTKNQYLINSIGQALLKTENVQQAKIGLKQLAIVLLSLILTLPNQMILITLKSPVVKILMFTIQINKIQDLQTQSL</sequence>
<dbReference type="AlphaFoldDB" id="W7XKF6"/>
<keyword evidence="1" id="KW-0472">Membrane</keyword>
<protein>
    <submittedName>
        <fullName evidence="2">Transmembrane protein, putative</fullName>
    </submittedName>
</protein>
<name>W7XKF6_TETTS</name>
<reference evidence="3" key="1">
    <citation type="journal article" date="2006" name="PLoS Biol.">
        <title>Macronuclear genome sequence of the ciliate Tetrahymena thermophila, a model eukaryote.</title>
        <authorList>
            <person name="Eisen J.A."/>
            <person name="Coyne R.S."/>
            <person name="Wu M."/>
            <person name="Wu D."/>
            <person name="Thiagarajan M."/>
            <person name="Wortman J.R."/>
            <person name="Badger J.H."/>
            <person name="Ren Q."/>
            <person name="Amedeo P."/>
            <person name="Jones K.M."/>
            <person name="Tallon L.J."/>
            <person name="Delcher A.L."/>
            <person name="Salzberg S.L."/>
            <person name="Silva J.C."/>
            <person name="Haas B.J."/>
            <person name="Majoros W.H."/>
            <person name="Farzad M."/>
            <person name="Carlton J.M."/>
            <person name="Smith R.K. Jr."/>
            <person name="Garg J."/>
            <person name="Pearlman R.E."/>
            <person name="Karrer K.M."/>
            <person name="Sun L."/>
            <person name="Manning G."/>
            <person name="Elde N.C."/>
            <person name="Turkewitz A.P."/>
            <person name="Asai D.J."/>
            <person name="Wilkes D.E."/>
            <person name="Wang Y."/>
            <person name="Cai H."/>
            <person name="Collins K."/>
            <person name="Stewart B.A."/>
            <person name="Lee S.R."/>
            <person name="Wilamowska K."/>
            <person name="Weinberg Z."/>
            <person name="Ruzzo W.L."/>
            <person name="Wloga D."/>
            <person name="Gaertig J."/>
            <person name="Frankel J."/>
            <person name="Tsao C.-C."/>
            <person name="Gorovsky M.A."/>
            <person name="Keeling P.J."/>
            <person name="Waller R.F."/>
            <person name="Patron N.J."/>
            <person name="Cherry J.M."/>
            <person name="Stover N.A."/>
            <person name="Krieger C.J."/>
            <person name="del Toro C."/>
            <person name="Ryder H.F."/>
            <person name="Williamson S.C."/>
            <person name="Barbeau R.A."/>
            <person name="Hamilton E.P."/>
            <person name="Orias E."/>
        </authorList>
    </citation>
    <scope>NUCLEOTIDE SEQUENCE [LARGE SCALE GENOMIC DNA]</scope>
    <source>
        <strain evidence="3">SB210</strain>
    </source>
</reference>